<evidence type="ECO:0000259" key="11">
    <source>
        <dbReference type="PROSITE" id="PS51724"/>
    </source>
</evidence>
<feature type="region of interest" description="Disordered" evidence="10">
    <location>
        <begin position="416"/>
        <end position="458"/>
    </location>
</feature>
<accession>A0AB38I695</accession>
<evidence type="ECO:0000256" key="6">
    <source>
        <dbReference type="ARBA" id="ARBA00023316"/>
    </source>
</evidence>
<organism evidence="12 13">
    <name type="scientific">Rhizobium ruizarguesonis</name>
    <dbReference type="NCBI Taxonomy" id="2081791"/>
    <lineage>
        <taxon>Bacteria</taxon>
        <taxon>Pseudomonadati</taxon>
        <taxon>Pseudomonadota</taxon>
        <taxon>Alphaproteobacteria</taxon>
        <taxon>Hyphomicrobiales</taxon>
        <taxon>Rhizobiaceae</taxon>
        <taxon>Rhizobium/Agrobacterium group</taxon>
        <taxon>Rhizobium</taxon>
    </lineage>
</organism>
<dbReference type="PRINTS" id="PR00725">
    <property type="entry name" value="DADACBPTASE1"/>
</dbReference>
<dbReference type="PANTHER" id="PTHR21581">
    <property type="entry name" value="D-ALANYL-D-ALANINE CARBOXYPEPTIDASE"/>
    <property type="match status" value="1"/>
</dbReference>
<evidence type="ECO:0000256" key="3">
    <source>
        <dbReference type="ARBA" id="ARBA00022801"/>
    </source>
</evidence>
<dbReference type="GO" id="GO:0006508">
    <property type="term" value="P:proteolysis"/>
    <property type="evidence" value="ECO:0007669"/>
    <property type="project" value="InterPro"/>
</dbReference>
<keyword evidence="12" id="KW-0645">Protease</keyword>
<sequence length="538" mass="56098">MQEKSGIVSTSVSSVSSSRSGNFLAKLLAILSVAVTIVLVDSVNADAEAANSKYAGIVVDAKTGNVLYSENADRLQYPASLTKMMTIYMTFEALEQGRIRLDTPVPFSAHAAAQAPTKLGVRAGGTITVEQGILGLVTLSANDAATALGEMLGGGSEDRFAQLMTAKAHALGMTRTTYRNANGLPNTAQMTTARDQARLGIALRQHFPQYYGYFSTRAFKFGSRTIRSHNRLVGSVRGVDGIKTGYTRAAGFNLVSSVQVDGKSIVGVVLGGASTPARDAQMRNLIATYLPKASSRGGSSALIAQAAPAPAMIETPAPVQPQKVQQKAQPQMAQQQVAKTITAAQPPVSAAAADLSLPHKGPLPDTRYQVAETEVAYAETAQSKSDNPLVAQPMPAPTKVKTMTFKQQASVAVPTPAPAYMPPEQGDTSVDEVTTASTTPTSPTPTSTGAASTSNGPSGWVVQVGVSPNRQMAMDLLESAKSKGGRALASAKPFAVAYAAGGDQLYRARFGGFDDQRDAVNACKALKKAGIKCWAAAQ</sequence>
<keyword evidence="2" id="KW-0732">Signal</keyword>
<reference evidence="12 13" key="1">
    <citation type="submission" date="2019-02" db="EMBL/GenBank/DDBJ databases">
        <title>The genomic architecture of introgression among sibling species of bacteria.</title>
        <authorList>
            <person name="Cavassim M.I.A."/>
            <person name="Moeskjaer S."/>
            <person name="Moslemi C."/>
            <person name="Fields B."/>
            <person name="Bachmann A."/>
            <person name="Vilhjalmsson B."/>
            <person name="Schierup M.H."/>
            <person name="Young J.P.W."/>
            <person name="Andersen S.U."/>
        </authorList>
    </citation>
    <scope>NUCLEOTIDE SEQUENCE [LARGE SCALE GENOMIC DNA]</scope>
    <source>
        <strain evidence="12 13">SM92</strain>
    </source>
</reference>
<feature type="active site" description="Proton acceptor" evidence="7">
    <location>
        <position position="83"/>
    </location>
</feature>
<dbReference type="Pfam" id="PF05036">
    <property type="entry name" value="SPOR"/>
    <property type="match status" value="1"/>
</dbReference>
<dbReference type="PROSITE" id="PS51724">
    <property type="entry name" value="SPOR"/>
    <property type="match status" value="1"/>
</dbReference>
<dbReference type="GO" id="GO:0071555">
    <property type="term" value="P:cell wall organization"/>
    <property type="evidence" value="ECO:0007669"/>
    <property type="project" value="UniProtKB-KW"/>
</dbReference>
<dbReference type="InterPro" id="IPR036680">
    <property type="entry name" value="SPOR-like_sf"/>
</dbReference>
<dbReference type="PANTHER" id="PTHR21581:SF6">
    <property type="entry name" value="TRAFFICKING PROTEIN PARTICLE COMPLEX SUBUNIT 12"/>
    <property type="match status" value="1"/>
</dbReference>
<protein>
    <submittedName>
        <fullName evidence="12">D-alanyl-D-alanine carboxypeptidase</fullName>
    </submittedName>
</protein>
<gene>
    <name evidence="12" type="ORF">ELH40_14755</name>
</gene>
<evidence type="ECO:0000256" key="9">
    <source>
        <dbReference type="RuleBase" id="RU004016"/>
    </source>
</evidence>
<evidence type="ECO:0000256" key="5">
    <source>
        <dbReference type="ARBA" id="ARBA00022984"/>
    </source>
</evidence>
<keyword evidence="12" id="KW-0121">Carboxypeptidase</keyword>
<dbReference type="EMBL" id="SIMR01000001">
    <property type="protein sequence ID" value="TBC16094.1"/>
    <property type="molecule type" value="Genomic_DNA"/>
</dbReference>
<comment type="similarity">
    <text evidence="1 9">Belongs to the peptidase S11 family.</text>
</comment>
<feature type="compositionally biased region" description="Low complexity" evidence="10">
    <location>
        <begin position="434"/>
        <end position="458"/>
    </location>
</feature>
<dbReference type="GO" id="GO:0008360">
    <property type="term" value="P:regulation of cell shape"/>
    <property type="evidence" value="ECO:0007669"/>
    <property type="project" value="UniProtKB-KW"/>
</dbReference>
<dbReference type="RefSeq" id="WP_130700330.1">
    <property type="nucleotide sequence ID" value="NZ_SIMK01000001.1"/>
</dbReference>
<evidence type="ECO:0000313" key="12">
    <source>
        <dbReference type="EMBL" id="TBC16094.1"/>
    </source>
</evidence>
<evidence type="ECO:0000256" key="10">
    <source>
        <dbReference type="SAM" id="MobiDB-lite"/>
    </source>
</evidence>
<dbReference type="AlphaFoldDB" id="A0AB38I695"/>
<dbReference type="InterPro" id="IPR007730">
    <property type="entry name" value="SPOR-like_dom"/>
</dbReference>
<comment type="caution">
    <text evidence="12">The sequence shown here is derived from an EMBL/GenBank/DDBJ whole genome shotgun (WGS) entry which is preliminary data.</text>
</comment>
<dbReference type="Gene3D" id="3.30.70.1070">
    <property type="entry name" value="Sporulation related repeat"/>
    <property type="match status" value="1"/>
</dbReference>
<dbReference type="SUPFAM" id="SSF110997">
    <property type="entry name" value="Sporulation related repeat"/>
    <property type="match status" value="1"/>
</dbReference>
<evidence type="ECO:0000256" key="2">
    <source>
        <dbReference type="ARBA" id="ARBA00022729"/>
    </source>
</evidence>
<dbReference type="Gene3D" id="3.40.710.10">
    <property type="entry name" value="DD-peptidase/beta-lactamase superfamily"/>
    <property type="match status" value="1"/>
</dbReference>
<feature type="active site" description="Acyl-ester intermediate" evidence="7">
    <location>
        <position position="80"/>
    </location>
</feature>
<dbReference type="InterPro" id="IPR001967">
    <property type="entry name" value="Peptidase_S11_N"/>
</dbReference>
<dbReference type="InterPro" id="IPR012338">
    <property type="entry name" value="Beta-lactam/transpept-like"/>
</dbReference>
<feature type="binding site" evidence="8">
    <location>
        <position position="243"/>
    </location>
    <ligand>
        <name>substrate</name>
    </ligand>
</feature>
<evidence type="ECO:0000256" key="4">
    <source>
        <dbReference type="ARBA" id="ARBA00022960"/>
    </source>
</evidence>
<dbReference type="GO" id="GO:0009002">
    <property type="term" value="F:serine-type D-Ala-D-Ala carboxypeptidase activity"/>
    <property type="evidence" value="ECO:0007669"/>
    <property type="project" value="InterPro"/>
</dbReference>
<evidence type="ECO:0000256" key="8">
    <source>
        <dbReference type="PIRSR" id="PIRSR618044-2"/>
    </source>
</evidence>
<dbReference type="GO" id="GO:0009252">
    <property type="term" value="P:peptidoglycan biosynthetic process"/>
    <property type="evidence" value="ECO:0007669"/>
    <property type="project" value="UniProtKB-KW"/>
</dbReference>
<dbReference type="Proteomes" id="UP000294215">
    <property type="component" value="Unassembled WGS sequence"/>
</dbReference>
<dbReference type="GO" id="GO:0042834">
    <property type="term" value="F:peptidoglycan binding"/>
    <property type="evidence" value="ECO:0007669"/>
    <property type="project" value="InterPro"/>
</dbReference>
<dbReference type="Pfam" id="PF00768">
    <property type="entry name" value="Peptidase_S11"/>
    <property type="match status" value="1"/>
</dbReference>
<dbReference type="SUPFAM" id="SSF56601">
    <property type="entry name" value="beta-lactamase/transpeptidase-like"/>
    <property type="match status" value="1"/>
</dbReference>
<feature type="active site" evidence="7">
    <location>
        <position position="140"/>
    </location>
</feature>
<keyword evidence="4" id="KW-0133">Cell shape</keyword>
<keyword evidence="3" id="KW-0378">Hydrolase</keyword>
<proteinExistence type="inferred from homology"/>
<keyword evidence="5" id="KW-0573">Peptidoglycan synthesis</keyword>
<evidence type="ECO:0000256" key="1">
    <source>
        <dbReference type="ARBA" id="ARBA00007164"/>
    </source>
</evidence>
<evidence type="ECO:0000313" key="13">
    <source>
        <dbReference type="Proteomes" id="UP000294215"/>
    </source>
</evidence>
<dbReference type="InterPro" id="IPR018044">
    <property type="entry name" value="Peptidase_S11"/>
</dbReference>
<evidence type="ECO:0000256" key="7">
    <source>
        <dbReference type="PIRSR" id="PIRSR618044-1"/>
    </source>
</evidence>
<name>A0AB38I695_9HYPH</name>
<keyword evidence="6" id="KW-0961">Cell wall biogenesis/degradation</keyword>
<feature type="domain" description="SPOR" evidence="11">
    <location>
        <begin position="454"/>
        <end position="538"/>
    </location>
</feature>